<accession>A0A385AF08</accession>
<dbReference type="EMBL" id="CP031003">
    <property type="protein sequence ID" value="AXN36204.1"/>
    <property type="molecule type" value="Genomic_DNA"/>
</dbReference>
<dbReference type="Gene3D" id="2.40.50.140">
    <property type="entry name" value="Nucleic acid-binding proteins"/>
    <property type="match status" value="1"/>
</dbReference>
<dbReference type="PANTHER" id="PTHR10302:SF0">
    <property type="entry name" value="SINGLE-STRANDED DNA-BINDING PROTEIN, MITOCHONDRIAL"/>
    <property type="match status" value="1"/>
</dbReference>
<dbReference type="GO" id="GO:0006260">
    <property type="term" value="P:DNA replication"/>
    <property type="evidence" value="ECO:0007669"/>
    <property type="project" value="InterPro"/>
</dbReference>
<dbReference type="SUPFAM" id="SSF50249">
    <property type="entry name" value="Nucleic acid-binding proteins"/>
    <property type="match status" value="1"/>
</dbReference>
<proteinExistence type="inferred from homology"/>
<dbReference type="RefSeq" id="WP_116843658.1">
    <property type="nucleotide sequence ID" value="NZ_CP031003.1"/>
</dbReference>
<dbReference type="InterPro" id="IPR000424">
    <property type="entry name" value="Primosome_PriB/ssb"/>
</dbReference>
<comment type="caution">
    <text evidence="1">Lacks conserved residue(s) required for the propagation of feature annotation.</text>
</comment>
<evidence type="ECO:0000313" key="3">
    <source>
        <dbReference type="Proteomes" id="UP000257607"/>
    </source>
</evidence>
<organism evidence="2 3">
    <name type="scientific">Latilactobacillus curvatus</name>
    <name type="common">Lactobacillus curvatus</name>
    <dbReference type="NCBI Taxonomy" id="28038"/>
    <lineage>
        <taxon>Bacteria</taxon>
        <taxon>Bacillati</taxon>
        <taxon>Bacillota</taxon>
        <taxon>Bacilli</taxon>
        <taxon>Lactobacillales</taxon>
        <taxon>Lactobacillaceae</taxon>
        <taxon>Latilactobacillus</taxon>
    </lineage>
</organism>
<gene>
    <name evidence="2" type="ORF">DT351_07405</name>
</gene>
<dbReference type="InterPro" id="IPR011344">
    <property type="entry name" value="ssDNA-bd"/>
</dbReference>
<dbReference type="Pfam" id="PF00436">
    <property type="entry name" value="SSB"/>
    <property type="match status" value="1"/>
</dbReference>
<sequence>MKLGNVFGIIGRDPKMNSNGTVIMFSIAVKRRYKDNQSGQYESDWFNCKAFGKTAELINQNFHKGSKILFDGDMRNNNYEKNGQKVYSNEIVVSDITFIESKQAANDDNRQVGRTEPFPTSAPDLFGNNGVTVDPDDLPF</sequence>
<dbReference type="HAMAP" id="MF_00984">
    <property type="entry name" value="SSB"/>
    <property type="match status" value="1"/>
</dbReference>
<keyword evidence="1 2" id="KW-0238">DNA-binding</keyword>
<evidence type="ECO:0000256" key="1">
    <source>
        <dbReference type="HAMAP-Rule" id="MF_00984"/>
    </source>
</evidence>
<evidence type="ECO:0000313" key="2">
    <source>
        <dbReference type="EMBL" id="AXN36204.1"/>
    </source>
</evidence>
<dbReference type="PROSITE" id="PS50935">
    <property type="entry name" value="SSB"/>
    <property type="match status" value="1"/>
</dbReference>
<dbReference type="AlphaFoldDB" id="A0A385AF08"/>
<dbReference type="GO" id="GO:0003697">
    <property type="term" value="F:single-stranded DNA binding"/>
    <property type="evidence" value="ECO:0007669"/>
    <property type="project" value="UniProtKB-UniRule"/>
</dbReference>
<comment type="subunit">
    <text evidence="1">Homotetramer.</text>
</comment>
<dbReference type="CDD" id="cd04496">
    <property type="entry name" value="SSB_OBF"/>
    <property type="match status" value="1"/>
</dbReference>
<dbReference type="InterPro" id="IPR012340">
    <property type="entry name" value="NA-bd_OB-fold"/>
</dbReference>
<name>A0A385AF08_LATCU</name>
<dbReference type="PANTHER" id="PTHR10302">
    <property type="entry name" value="SINGLE-STRANDED DNA-BINDING PROTEIN"/>
    <property type="match status" value="1"/>
</dbReference>
<dbReference type="GO" id="GO:0009295">
    <property type="term" value="C:nucleoid"/>
    <property type="evidence" value="ECO:0007669"/>
    <property type="project" value="TreeGrafter"/>
</dbReference>
<dbReference type="NCBIfam" id="TIGR00621">
    <property type="entry name" value="ssb"/>
    <property type="match status" value="1"/>
</dbReference>
<protein>
    <recommendedName>
        <fullName evidence="1">Single-stranded DNA-binding protein</fullName>
        <shortName evidence="1">SSB</shortName>
    </recommendedName>
</protein>
<reference evidence="2 3" key="1">
    <citation type="submission" date="2018-07" db="EMBL/GenBank/DDBJ databases">
        <title>Lactobacillus curvatus genome sequence.</title>
        <authorList>
            <person name="Prechtl R."/>
        </authorList>
    </citation>
    <scope>NUCLEOTIDE SEQUENCE [LARGE SCALE GENOMIC DNA]</scope>
    <source>
        <strain evidence="2 3">TMW 1.1928</strain>
    </source>
</reference>
<dbReference type="Proteomes" id="UP000257607">
    <property type="component" value="Chromosome"/>
</dbReference>